<reference evidence="1" key="1">
    <citation type="submission" date="2020-08" db="EMBL/GenBank/DDBJ databases">
        <title>Multicomponent nature underlies the extraordinary mechanical properties of spider dragline silk.</title>
        <authorList>
            <person name="Kono N."/>
            <person name="Nakamura H."/>
            <person name="Mori M."/>
            <person name="Yoshida Y."/>
            <person name="Ohtoshi R."/>
            <person name="Malay A.D."/>
            <person name="Moran D.A.P."/>
            <person name="Tomita M."/>
            <person name="Numata K."/>
            <person name="Arakawa K."/>
        </authorList>
    </citation>
    <scope>NUCLEOTIDE SEQUENCE</scope>
</reference>
<evidence type="ECO:0000313" key="1">
    <source>
        <dbReference type="EMBL" id="GFT91166.1"/>
    </source>
</evidence>
<organism evidence="1 2">
    <name type="scientific">Nephila pilipes</name>
    <name type="common">Giant wood spider</name>
    <name type="synonym">Nephila maculata</name>
    <dbReference type="NCBI Taxonomy" id="299642"/>
    <lineage>
        <taxon>Eukaryota</taxon>
        <taxon>Metazoa</taxon>
        <taxon>Ecdysozoa</taxon>
        <taxon>Arthropoda</taxon>
        <taxon>Chelicerata</taxon>
        <taxon>Arachnida</taxon>
        <taxon>Araneae</taxon>
        <taxon>Araneomorphae</taxon>
        <taxon>Entelegynae</taxon>
        <taxon>Araneoidea</taxon>
        <taxon>Nephilidae</taxon>
        <taxon>Nephila</taxon>
    </lineage>
</organism>
<evidence type="ECO:0000313" key="2">
    <source>
        <dbReference type="Proteomes" id="UP000887013"/>
    </source>
</evidence>
<comment type="caution">
    <text evidence="1">The sequence shown here is derived from an EMBL/GenBank/DDBJ whole genome shotgun (WGS) entry which is preliminary data.</text>
</comment>
<accession>A0A8X6Q194</accession>
<dbReference type="OrthoDB" id="6467903at2759"/>
<sequence>MSIILSSNLNRLSRTIKAQIPRLAKTVDSYIPPDTLEDTAVNLKQILKIVSRIKEGSKDLLMDYLNLSEFYLTEPLDVVSCTEVDIEDLEVREKIISPKHCKIVTNAENVPETVKKGTVKIPKSQWSNL</sequence>
<gene>
    <name evidence="1" type="ORF">NPIL_433911</name>
</gene>
<name>A0A8X6Q194_NEPPI</name>
<dbReference type="EMBL" id="BMAW01120853">
    <property type="protein sequence ID" value="GFT91166.1"/>
    <property type="molecule type" value="Genomic_DNA"/>
</dbReference>
<protein>
    <submittedName>
        <fullName evidence="1">Uncharacterized protein</fullName>
    </submittedName>
</protein>
<keyword evidence="2" id="KW-1185">Reference proteome</keyword>
<dbReference type="Proteomes" id="UP000887013">
    <property type="component" value="Unassembled WGS sequence"/>
</dbReference>
<proteinExistence type="predicted"/>
<dbReference type="AlphaFoldDB" id="A0A8X6Q194"/>